<dbReference type="GO" id="GO:0008652">
    <property type="term" value="P:amino acid biosynthetic process"/>
    <property type="evidence" value="ECO:0007669"/>
    <property type="project" value="UniProtKB-KW"/>
</dbReference>
<dbReference type="GO" id="GO:0009073">
    <property type="term" value="P:aromatic amino acid family biosynthetic process"/>
    <property type="evidence" value="ECO:0007669"/>
    <property type="project" value="UniProtKB-KW"/>
</dbReference>
<keyword evidence="3 5" id="KW-0456">Lyase</keyword>
<evidence type="ECO:0000256" key="4">
    <source>
        <dbReference type="ARBA" id="ARBA00023270"/>
    </source>
</evidence>
<keyword evidence="2 5" id="KW-0057">Aromatic amino acid biosynthesis</keyword>
<dbReference type="Proteomes" id="UP000006666">
    <property type="component" value="Chromosome"/>
</dbReference>
<keyword evidence="4 5" id="KW-0704">Schiff base</keyword>
<dbReference type="Gene3D" id="3.20.20.70">
    <property type="entry name" value="Aldolase class I"/>
    <property type="match status" value="1"/>
</dbReference>
<protein>
    <recommendedName>
        <fullName evidence="5">3-dehydroquinate dehydratase</fullName>
        <shortName evidence="5">3-dehydroquinase</shortName>
        <ecNumber evidence="5">4.2.1.10</ecNumber>
    </recommendedName>
    <alternativeName>
        <fullName evidence="5">Type I DHQase</fullName>
    </alternativeName>
    <alternativeName>
        <fullName evidence="5">Type I dehydroquinase</fullName>
        <shortName evidence="5">DHQ1</shortName>
    </alternativeName>
</protein>
<feature type="binding site" evidence="5">
    <location>
        <position position="99"/>
    </location>
    <ligand>
        <name>3-dehydroquinate</name>
        <dbReference type="ChEBI" id="CHEBI:32364"/>
    </ligand>
</feature>
<reference evidence="6 7" key="1">
    <citation type="journal article" date="2009" name="Stand. Genomic Sci.">
        <title>Complete genome sequence of Kytococcus sedentarius type strain (541).</title>
        <authorList>
            <person name="Sims D."/>
            <person name="Brettin T."/>
            <person name="Detter J.C."/>
            <person name="Han C."/>
            <person name="Lapidus A."/>
            <person name="Copeland A."/>
            <person name="Glavina Del Rio T."/>
            <person name="Nolan M."/>
            <person name="Chen F."/>
            <person name="Lucas S."/>
            <person name="Tice H."/>
            <person name="Cheng J.F."/>
            <person name="Bruce D."/>
            <person name="Goodwin L."/>
            <person name="Pitluck S."/>
            <person name="Ovchinnikova G."/>
            <person name="Pati A."/>
            <person name="Ivanova N."/>
            <person name="Mavrommatis K."/>
            <person name="Chen A."/>
            <person name="Palaniappan K."/>
            <person name="D'haeseleer P."/>
            <person name="Chain P."/>
            <person name="Bristow J."/>
            <person name="Eisen J.A."/>
            <person name="Markowitz V."/>
            <person name="Hugenholtz P."/>
            <person name="Schneider S."/>
            <person name="Goker M."/>
            <person name="Pukall R."/>
            <person name="Kyrpides N.C."/>
            <person name="Klenk H.P."/>
        </authorList>
    </citation>
    <scope>NUCLEOTIDE SEQUENCE [LARGE SCALE GENOMIC DNA]</scope>
    <source>
        <strain evidence="7">ATCC 14392 / DSM 20547 / JCM 11482 / CCUG 33030 / NBRC 15357 / NCTC 11040 / CCM 314 / 541</strain>
    </source>
</reference>
<comment type="subunit">
    <text evidence="5">Homodimer.</text>
</comment>
<dbReference type="InterPro" id="IPR001381">
    <property type="entry name" value="DHquinase_I"/>
</dbReference>
<dbReference type="HOGENOM" id="CLU_064444_0_0_11"/>
<evidence type="ECO:0000313" key="7">
    <source>
        <dbReference type="Proteomes" id="UP000006666"/>
    </source>
</evidence>
<dbReference type="EMBL" id="CP001686">
    <property type="protein sequence ID" value="ACV05177.1"/>
    <property type="molecule type" value="Genomic_DNA"/>
</dbReference>
<dbReference type="AlphaFoldDB" id="C7NIV2"/>
<dbReference type="Pfam" id="PF01487">
    <property type="entry name" value="DHquinase_I"/>
    <property type="match status" value="1"/>
</dbReference>
<evidence type="ECO:0000256" key="5">
    <source>
        <dbReference type="HAMAP-Rule" id="MF_00214"/>
    </source>
</evidence>
<dbReference type="EC" id="4.2.1.10" evidence="5"/>
<dbReference type="GO" id="GO:0046279">
    <property type="term" value="P:3,4-dihydroxybenzoate biosynthetic process"/>
    <property type="evidence" value="ECO:0007669"/>
    <property type="project" value="TreeGrafter"/>
</dbReference>
<dbReference type="FunFam" id="3.20.20.70:FF:000047">
    <property type="entry name" value="3-dehydroquinate dehydratase"/>
    <property type="match status" value="1"/>
</dbReference>
<evidence type="ECO:0000313" key="6">
    <source>
        <dbReference type="EMBL" id="ACV05177.1"/>
    </source>
</evidence>
<comment type="similarity">
    <text evidence="5">Belongs to the type-I 3-dehydroquinase family.</text>
</comment>
<keyword evidence="5" id="KW-0028">Amino-acid biosynthesis</keyword>
<keyword evidence="7" id="KW-1185">Reference proteome</keyword>
<dbReference type="GO" id="GO:0003855">
    <property type="term" value="F:3-dehydroquinate dehydratase activity"/>
    <property type="evidence" value="ECO:0007669"/>
    <property type="project" value="UniProtKB-UniRule"/>
</dbReference>
<feature type="binding site" evidence="5">
    <location>
        <begin position="58"/>
        <end position="60"/>
    </location>
    <ligand>
        <name>3-dehydroquinate</name>
        <dbReference type="ChEBI" id="CHEBI:32364"/>
    </ligand>
</feature>
<evidence type="ECO:0000256" key="3">
    <source>
        <dbReference type="ARBA" id="ARBA00023239"/>
    </source>
</evidence>
<feature type="active site" description="Proton donor/acceptor" evidence="5">
    <location>
        <position position="158"/>
    </location>
</feature>
<dbReference type="InterPro" id="IPR013785">
    <property type="entry name" value="Aldolase_TIM"/>
</dbReference>
<feature type="binding site" evidence="5">
    <location>
        <position position="249"/>
    </location>
    <ligand>
        <name>3-dehydroquinate</name>
        <dbReference type="ChEBI" id="CHEBI:32364"/>
    </ligand>
</feature>
<dbReference type="GO" id="GO:0009423">
    <property type="term" value="P:chorismate biosynthetic process"/>
    <property type="evidence" value="ECO:0007669"/>
    <property type="project" value="UniProtKB-UniRule"/>
</dbReference>
<dbReference type="eggNOG" id="COG0710">
    <property type="taxonomic scope" value="Bacteria"/>
</dbReference>
<dbReference type="HAMAP" id="MF_00214">
    <property type="entry name" value="AroD"/>
    <property type="match status" value="1"/>
</dbReference>
<dbReference type="KEGG" id="kse:Ksed_00820"/>
<dbReference type="PANTHER" id="PTHR43699">
    <property type="entry name" value="3-DEHYDROQUINATE DEHYDRATASE"/>
    <property type="match status" value="1"/>
</dbReference>
<gene>
    <name evidence="5" type="primary">aroD</name>
    <name evidence="6" type="ordered locus">Ksed_00820</name>
</gene>
<organism evidence="6 7">
    <name type="scientific">Kytococcus sedentarius (strain ATCC 14392 / DSM 20547 / JCM 11482 / CCUG 33030 / NBRC 15357 / NCTC 11040 / CCM 314 / 541)</name>
    <name type="common">Micrococcus sedentarius</name>
    <dbReference type="NCBI Taxonomy" id="478801"/>
    <lineage>
        <taxon>Bacteria</taxon>
        <taxon>Bacillati</taxon>
        <taxon>Actinomycetota</taxon>
        <taxon>Actinomycetes</taxon>
        <taxon>Micrococcales</taxon>
        <taxon>Kytococcaceae</taxon>
        <taxon>Kytococcus</taxon>
    </lineage>
</organism>
<evidence type="ECO:0000256" key="2">
    <source>
        <dbReference type="ARBA" id="ARBA00023141"/>
    </source>
</evidence>
<feature type="binding site" evidence="5">
    <location>
        <position position="226"/>
    </location>
    <ligand>
        <name>3-dehydroquinate</name>
        <dbReference type="ChEBI" id="CHEBI:32364"/>
    </ligand>
</feature>
<accession>C7NIV2</accession>
<proteinExistence type="inferred from homology"/>
<dbReference type="InterPro" id="IPR050146">
    <property type="entry name" value="Type-I_3-dehydroquinase"/>
</dbReference>
<comment type="function">
    <text evidence="5">Involved in the third step of the chorismate pathway, which leads to the biosynthesis of aromatic amino acids. Catalyzes the cis-dehydration of 3-dehydroquinate (DHQ) and introduces the first double bond of the aromatic ring to yield 3-dehydroshikimate.</text>
</comment>
<comment type="caution">
    <text evidence="5">Lacks conserved residue(s) required for the propagation of feature annotation.</text>
</comment>
<dbReference type="CDD" id="cd00502">
    <property type="entry name" value="DHQase_I"/>
    <property type="match status" value="1"/>
</dbReference>
<comment type="catalytic activity">
    <reaction evidence="1 5">
        <text>3-dehydroquinate = 3-dehydroshikimate + H2O</text>
        <dbReference type="Rhea" id="RHEA:21096"/>
        <dbReference type="ChEBI" id="CHEBI:15377"/>
        <dbReference type="ChEBI" id="CHEBI:16630"/>
        <dbReference type="ChEBI" id="CHEBI:32364"/>
        <dbReference type="EC" id="4.2.1.10"/>
    </reaction>
</comment>
<dbReference type="PANTHER" id="PTHR43699:SF1">
    <property type="entry name" value="3-DEHYDROQUINATE DEHYDRATASE"/>
    <property type="match status" value="1"/>
</dbReference>
<dbReference type="STRING" id="478801.Ksed_00820"/>
<dbReference type="SUPFAM" id="SSF51569">
    <property type="entry name" value="Aldolase"/>
    <property type="match status" value="1"/>
</dbReference>
<dbReference type="RefSeq" id="WP_012801596.1">
    <property type="nucleotide sequence ID" value="NC_013169.1"/>
</dbReference>
<dbReference type="UniPathway" id="UPA00053">
    <property type="reaction ID" value="UER00086"/>
</dbReference>
<feature type="active site" description="Schiff-base intermediate with substrate" evidence="5">
    <location>
        <position position="185"/>
    </location>
</feature>
<feature type="binding site" evidence="5">
    <location>
        <position position="245"/>
    </location>
    <ligand>
        <name>3-dehydroquinate</name>
        <dbReference type="ChEBI" id="CHEBI:32364"/>
    </ligand>
</feature>
<comment type="pathway">
    <text evidence="5">Metabolic intermediate biosynthesis; chorismate biosynthesis; chorismate from D-erythrose 4-phosphate and phosphoenolpyruvate: step 3/7.</text>
</comment>
<name>C7NIV2_KYTSD</name>
<evidence type="ECO:0000256" key="1">
    <source>
        <dbReference type="ARBA" id="ARBA00001864"/>
    </source>
</evidence>
<sequence length="268" mass="27461">MTSETASTPAPGQALLPLRSRAFGAGRPAVAVPLVGATPEELLQEAVQLRGQPVDLVEWRLDHLAPLARGAQPDAARIGPVLARLTDTLGEVPLLVTYRTVGQGGCGEAAPEQYLALVGAVAGLPGVDLVDVEFDHPERDAALQALRSAGVPSLLSHHHWDGQPTAEGMAVLVQRMQATGADAVKLATTPADEGEAVELLAVLDRVAGVGAPVAMLGMGDAGRLTRLVGPACGSFLTFARRGAASAPGQLDLALVAATVDALRAPERS</sequence>